<dbReference type="CDD" id="cd09272">
    <property type="entry name" value="RNase_HI_RT_Ty1"/>
    <property type="match status" value="1"/>
</dbReference>
<gene>
    <name evidence="4" type="ORF">Tci_018208</name>
</gene>
<dbReference type="AlphaFoldDB" id="A0A6L2KBY1"/>
<dbReference type="SMART" id="SM00343">
    <property type="entry name" value="ZnF_C2HC"/>
    <property type="match status" value="1"/>
</dbReference>
<evidence type="ECO:0000256" key="2">
    <source>
        <dbReference type="SAM" id="MobiDB-lite"/>
    </source>
</evidence>
<dbReference type="InterPro" id="IPR036875">
    <property type="entry name" value="Znf_CCHC_sf"/>
</dbReference>
<keyword evidence="1" id="KW-0863">Zinc-finger</keyword>
<dbReference type="Pfam" id="PF00098">
    <property type="entry name" value="zf-CCHC"/>
    <property type="match status" value="1"/>
</dbReference>
<feature type="region of interest" description="Disordered" evidence="2">
    <location>
        <begin position="178"/>
        <end position="213"/>
    </location>
</feature>
<feature type="compositionally biased region" description="Basic residues" evidence="2">
    <location>
        <begin position="302"/>
        <end position="312"/>
    </location>
</feature>
<dbReference type="PROSITE" id="PS50158">
    <property type="entry name" value="ZF_CCHC"/>
    <property type="match status" value="1"/>
</dbReference>
<comment type="caution">
    <text evidence="4">The sequence shown here is derived from an EMBL/GenBank/DDBJ whole genome shotgun (WGS) entry which is preliminary data.</text>
</comment>
<dbReference type="Gene3D" id="4.10.60.10">
    <property type="entry name" value="Zinc finger, CCHC-type"/>
    <property type="match status" value="1"/>
</dbReference>
<dbReference type="GO" id="GO:0003676">
    <property type="term" value="F:nucleic acid binding"/>
    <property type="evidence" value="ECO:0007669"/>
    <property type="project" value="InterPro"/>
</dbReference>
<protein>
    <recommendedName>
        <fullName evidence="3">CCHC-type domain-containing protein</fullName>
    </recommendedName>
</protein>
<dbReference type="PANTHER" id="PTHR11439">
    <property type="entry name" value="GAG-POL-RELATED RETROTRANSPOSON"/>
    <property type="match status" value="1"/>
</dbReference>
<keyword evidence="1" id="KW-0479">Metal-binding</keyword>
<name>A0A6L2KBY1_TANCI</name>
<dbReference type="GO" id="GO:0008270">
    <property type="term" value="F:zinc ion binding"/>
    <property type="evidence" value="ECO:0007669"/>
    <property type="project" value="UniProtKB-KW"/>
</dbReference>
<dbReference type="SUPFAM" id="SSF57756">
    <property type="entry name" value="Retrovirus zinc finger-like domains"/>
    <property type="match status" value="1"/>
</dbReference>
<dbReference type="PANTHER" id="PTHR11439:SF524">
    <property type="entry name" value="RNA-DIRECTED DNA POLYMERASE, PROTEIN KINASE RLK-PELLE-DLSV FAMILY"/>
    <property type="match status" value="1"/>
</dbReference>
<feature type="domain" description="CCHC-type" evidence="3">
    <location>
        <begin position="249"/>
        <end position="264"/>
    </location>
</feature>
<evidence type="ECO:0000256" key="1">
    <source>
        <dbReference type="PROSITE-ProRule" id="PRU00047"/>
    </source>
</evidence>
<sequence>MMSRVPFCMRSLYGLKQPLGIGFRVLLLLLLALGLVIVARTYATEILEQSHVVDCSSSRTSGYTESKLGDDDVDWAGFPTRSSTSGYYVFLGNNLLSWSSKRQPTLSRSSAEVEYSMLLLRHYQHTKHIEIDIHFVQDLVAAGQARVLHVSSRYQNAAVNHLNVQGMKAKGTYLIGEDDRSNRRETKSEAGEYRHPKRRGHGGFNQSRGQENNRFILERKNWESSQNNFKKETHSNPNKFTHDKSKVLCFKCKEYGHFANKCPSKKEEQSNLIEEDLEPTLLMATTEEAPGSFINQEELRSKNGRKFHSASN</sequence>
<feature type="compositionally biased region" description="Basic and acidic residues" evidence="2">
    <location>
        <begin position="178"/>
        <end position="194"/>
    </location>
</feature>
<keyword evidence="1" id="KW-0862">Zinc</keyword>
<evidence type="ECO:0000259" key="3">
    <source>
        <dbReference type="PROSITE" id="PS50158"/>
    </source>
</evidence>
<feature type="region of interest" description="Disordered" evidence="2">
    <location>
        <begin position="289"/>
        <end position="312"/>
    </location>
</feature>
<organism evidence="4">
    <name type="scientific">Tanacetum cinerariifolium</name>
    <name type="common">Dalmatian daisy</name>
    <name type="synonym">Chrysanthemum cinerariifolium</name>
    <dbReference type="NCBI Taxonomy" id="118510"/>
    <lineage>
        <taxon>Eukaryota</taxon>
        <taxon>Viridiplantae</taxon>
        <taxon>Streptophyta</taxon>
        <taxon>Embryophyta</taxon>
        <taxon>Tracheophyta</taxon>
        <taxon>Spermatophyta</taxon>
        <taxon>Magnoliopsida</taxon>
        <taxon>eudicotyledons</taxon>
        <taxon>Gunneridae</taxon>
        <taxon>Pentapetalae</taxon>
        <taxon>asterids</taxon>
        <taxon>campanulids</taxon>
        <taxon>Asterales</taxon>
        <taxon>Asteraceae</taxon>
        <taxon>Asteroideae</taxon>
        <taxon>Anthemideae</taxon>
        <taxon>Anthemidinae</taxon>
        <taxon>Tanacetum</taxon>
    </lineage>
</organism>
<dbReference type="EMBL" id="BKCJ010002097">
    <property type="protein sequence ID" value="GEU46230.1"/>
    <property type="molecule type" value="Genomic_DNA"/>
</dbReference>
<accession>A0A6L2KBY1</accession>
<dbReference type="InterPro" id="IPR001878">
    <property type="entry name" value="Znf_CCHC"/>
</dbReference>
<feature type="compositionally biased region" description="Polar residues" evidence="2">
    <location>
        <begin position="204"/>
        <end position="213"/>
    </location>
</feature>
<proteinExistence type="predicted"/>
<reference evidence="4" key="1">
    <citation type="journal article" date="2019" name="Sci. Rep.">
        <title>Draft genome of Tanacetum cinerariifolium, the natural source of mosquito coil.</title>
        <authorList>
            <person name="Yamashiro T."/>
            <person name="Shiraishi A."/>
            <person name="Satake H."/>
            <person name="Nakayama K."/>
        </authorList>
    </citation>
    <scope>NUCLEOTIDE SEQUENCE</scope>
</reference>
<evidence type="ECO:0000313" key="4">
    <source>
        <dbReference type="EMBL" id="GEU46230.1"/>
    </source>
</evidence>